<dbReference type="PROSITE" id="PS50294">
    <property type="entry name" value="WD_REPEATS_REGION"/>
    <property type="match status" value="1"/>
</dbReference>
<feature type="region of interest" description="Disordered" evidence="6">
    <location>
        <begin position="227"/>
        <end position="283"/>
    </location>
</feature>
<dbReference type="EMBL" id="JANBQB010000266">
    <property type="protein sequence ID" value="KAJ1978618.1"/>
    <property type="molecule type" value="Genomic_DNA"/>
</dbReference>
<keyword evidence="9" id="KW-1185">Reference proteome</keyword>
<dbReference type="GO" id="GO:0051898">
    <property type="term" value="P:negative regulation of phosphatidylinositol 3-kinase/protein kinase B signal transduction"/>
    <property type="evidence" value="ECO:0007669"/>
    <property type="project" value="InterPro"/>
</dbReference>
<accession>A0A9W8B6T4</accession>
<comment type="caution">
    <text evidence="8">The sequence shown here is derived from an EMBL/GenBank/DDBJ whole genome shotgun (WGS) entry which is preliminary data.</text>
</comment>
<evidence type="ECO:0000256" key="1">
    <source>
        <dbReference type="ARBA" id="ARBA00004220"/>
    </source>
</evidence>
<proteinExistence type="inferred from homology"/>
<protein>
    <recommendedName>
        <fullName evidence="7">ARMC9 CTLH-like domain-containing protein</fullName>
    </recommendedName>
</protein>
<dbReference type="Proteomes" id="UP001151582">
    <property type="component" value="Unassembled WGS sequence"/>
</dbReference>
<dbReference type="InterPro" id="IPR001680">
    <property type="entry name" value="WD40_rpt"/>
</dbReference>
<evidence type="ECO:0000256" key="5">
    <source>
        <dbReference type="PROSITE-ProRule" id="PRU00221"/>
    </source>
</evidence>
<dbReference type="SUPFAM" id="SSF50978">
    <property type="entry name" value="WD40 repeat-like"/>
    <property type="match status" value="1"/>
</dbReference>
<dbReference type="InterPro" id="IPR036322">
    <property type="entry name" value="WD40_repeat_dom_sf"/>
</dbReference>
<dbReference type="GO" id="GO:0031902">
    <property type="term" value="C:late endosome membrane"/>
    <property type="evidence" value="ECO:0007669"/>
    <property type="project" value="UniProtKB-SubCell"/>
</dbReference>
<organism evidence="8 9">
    <name type="scientific">Dimargaris verticillata</name>
    <dbReference type="NCBI Taxonomy" id="2761393"/>
    <lineage>
        <taxon>Eukaryota</taxon>
        <taxon>Fungi</taxon>
        <taxon>Fungi incertae sedis</taxon>
        <taxon>Zoopagomycota</taxon>
        <taxon>Kickxellomycotina</taxon>
        <taxon>Dimargaritomycetes</taxon>
        <taxon>Dimargaritales</taxon>
        <taxon>Dimargaritaceae</taxon>
        <taxon>Dimargaris</taxon>
    </lineage>
</organism>
<evidence type="ECO:0000259" key="7">
    <source>
        <dbReference type="Pfam" id="PF23138"/>
    </source>
</evidence>
<keyword evidence="4" id="KW-0967">Endosome</keyword>
<dbReference type="Gene3D" id="2.130.10.10">
    <property type="entry name" value="YVTN repeat-like/Quinoprotein amine dehydrogenase"/>
    <property type="match status" value="2"/>
</dbReference>
<feature type="repeat" description="WD" evidence="5">
    <location>
        <begin position="302"/>
        <end position="334"/>
    </location>
</feature>
<gene>
    <name evidence="8" type="ORF">H4R34_003142</name>
</gene>
<keyword evidence="5" id="KW-0853">WD repeat</keyword>
<evidence type="ECO:0000313" key="8">
    <source>
        <dbReference type="EMBL" id="KAJ1978618.1"/>
    </source>
</evidence>
<dbReference type="AlphaFoldDB" id="A0A9W8B6T4"/>
<dbReference type="Pfam" id="PF23138">
    <property type="entry name" value="CTLH_Armc9"/>
    <property type="match status" value="1"/>
</dbReference>
<dbReference type="InterPro" id="IPR015943">
    <property type="entry name" value="WD40/YVTN_repeat-like_dom_sf"/>
</dbReference>
<dbReference type="InterPro" id="IPR056327">
    <property type="entry name" value="ARMC9_CTLH-like_dom"/>
</dbReference>
<dbReference type="InterPro" id="IPR006594">
    <property type="entry name" value="LisH"/>
</dbReference>
<feature type="compositionally biased region" description="Basic and acidic residues" evidence="6">
    <location>
        <begin position="263"/>
        <end position="276"/>
    </location>
</feature>
<dbReference type="PANTHER" id="PTHR13083:SF3">
    <property type="entry name" value="WD REPEAT-CONTAINING PROTEIN 91"/>
    <property type="match status" value="1"/>
</dbReference>
<evidence type="ECO:0000256" key="4">
    <source>
        <dbReference type="ARBA" id="ARBA00022753"/>
    </source>
</evidence>
<evidence type="ECO:0000256" key="2">
    <source>
        <dbReference type="ARBA" id="ARBA00004414"/>
    </source>
</evidence>
<dbReference type="PANTHER" id="PTHR13083">
    <property type="entry name" value="WD REPEAT-CONTAINING PROTEIN 91"/>
    <property type="match status" value="1"/>
</dbReference>
<evidence type="ECO:0000256" key="3">
    <source>
        <dbReference type="ARBA" id="ARBA00006128"/>
    </source>
</evidence>
<dbReference type="GO" id="GO:0031901">
    <property type="term" value="C:early endosome membrane"/>
    <property type="evidence" value="ECO:0007669"/>
    <property type="project" value="UniProtKB-SubCell"/>
</dbReference>
<evidence type="ECO:0000256" key="6">
    <source>
        <dbReference type="SAM" id="MobiDB-lite"/>
    </source>
</evidence>
<feature type="non-terminal residue" evidence="8">
    <location>
        <position position="497"/>
    </location>
</feature>
<dbReference type="Pfam" id="PF00400">
    <property type="entry name" value="WD40"/>
    <property type="match status" value="1"/>
</dbReference>
<feature type="domain" description="ARMC9 CTLH-like" evidence="7">
    <location>
        <begin position="51"/>
        <end position="168"/>
    </location>
</feature>
<dbReference type="PROSITE" id="PS50896">
    <property type="entry name" value="LISH"/>
    <property type="match status" value="1"/>
</dbReference>
<comment type="similarity">
    <text evidence="3">Belongs to the WD repeat WDR91 family.</text>
</comment>
<reference evidence="8" key="1">
    <citation type="submission" date="2022-07" db="EMBL/GenBank/DDBJ databases">
        <title>Phylogenomic reconstructions and comparative analyses of Kickxellomycotina fungi.</title>
        <authorList>
            <person name="Reynolds N.K."/>
            <person name="Stajich J.E."/>
            <person name="Barry K."/>
            <person name="Grigoriev I.V."/>
            <person name="Crous P."/>
            <person name="Smith M.E."/>
        </authorList>
    </citation>
    <scope>NUCLEOTIDE SEQUENCE</scope>
    <source>
        <strain evidence="8">RSA 567</strain>
    </source>
</reference>
<dbReference type="GO" id="GO:0045022">
    <property type="term" value="P:early endosome to late endosome transport"/>
    <property type="evidence" value="ECO:0007669"/>
    <property type="project" value="InterPro"/>
</dbReference>
<dbReference type="PROSITE" id="PS50082">
    <property type="entry name" value="WD_REPEATS_2"/>
    <property type="match status" value="1"/>
</dbReference>
<dbReference type="InterPro" id="IPR039724">
    <property type="entry name" value="WDR91"/>
</dbReference>
<sequence>MAMESVPYVDELIREYLVFRGFTTTLKAFETDTKLDKDKGFQTKNIAQQLFTLAQNLDIQGLLQYWRYLDLRFFSRLEEKYLDTAKRLEQCLVKFCMATAVRQKQPDRLMECFDEYAGAMVDHTEWARWFTLPYIAAPDKDPFFQIYFTPQWQDVFRLSLYNFIDTVFRHMPLPGLLNFHADYAKRQMLQSEIQQLKSQLRKLRGDLETSTMHNQAIQQKLDTVTTAQKNAAPHDKASEHSSSSVANAMPAEPSLSSQLSSTDRNKATLSEQDKSDQQSVRSLASNQTIEDIPYIISSQEVFQEHTCEVMMAKFSVDGNVIASFDTDNIIKVWSHSQQAAKANSKVTVEEPVTVLEWDQKSSKLLFVGTDAGVIRVYNAESRAFVHTFECPLTPTCDNTAFPATDLPQSCTLVVWDWKTMTQQITSQLAVDGDNICSVQFNHNGQLLVIAEITGCIQILDVNTLELIAQWSVDHTELCFAAFSFDENEIYCVNQRGQ</sequence>
<dbReference type="SMART" id="SM00320">
    <property type="entry name" value="WD40"/>
    <property type="match status" value="3"/>
</dbReference>
<evidence type="ECO:0000313" key="9">
    <source>
        <dbReference type="Proteomes" id="UP001151582"/>
    </source>
</evidence>
<dbReference type="GO" id="GO:0141039">
    <property type="term" value="F:phosphatidylinositol 3-kinase inhibitor activity"/>
    <property type="evidence" value="ECO:0007669"/>
    <property type="project" value="InterPro"/>
</dbReference>
<dbReference type="OrthoDB" id="193023at2759"/>
<name>A0A9W8B6T4_9FUNG</name>
<comment type="subcellular location">
    <subcellularLocation>
        <location evidence="1">Early endosome membrane</location>
        <topology evidence="1">Peripheral membrane protein</topology>
    </subcellularLocation>
    <subcellularLocation>
        <location evidence="2">Late endosome membrane</location>
    </subcellularLocation>
</comment>